<keyword evidence="2" id="KW-1185">Reference proteome</keyword>
<organism evidence="1 2">
    <name type="scientific">Lepagella muris</name>
    <dbReference type="NCBI Taxonomy" id="3032870"/>
    <lineage>
        <taxon>Bacteria</taxon>
        <taxon>Pseudomonadati</taxon>
        <taxon>Bacteroidota</taxon>
        <taxon>Bacteroidia</taxon>
        <taxon>Bacteroidales</taxon>
        <taxon>Muribaculaceae</taxon>
        <taxon>Lepagella</taxon>
    </lineage>
</organism>
<evidence type="ECO:0000313" key="1">
    <source>
        <dbReference type="EMBL" id="TGY80205.1"/>
    </source>
</evidence>
<reference evidence="1" key="1">
    <citation type="submission" date="2019-04" db="EMBL/GenBank/DDBJ databases">
        <title>Microbes associate with the intestines of laboratory mice.</title>
        <authorList>
            <person name="Navarre W."/>
            <person name="Wong E."/>
            <person name="Huang K."/>
            <person name="Tropini C."/>
            <person name="Ng K."/>
            <person name="Yu B."/>
        </authorList>
    </citation>
    <scope>NUCLEOTIDE SEQUENCE</scope>
    <source>
        <strain evidence="1">NM04_E33</strain>
    </source>
</reference>
<proteinExistence type="predicted"/>
<name>A0AC61RN35_9BACT</name>
<sequence>MTETPSNKQMRSQFRAIFVMGVLMLIGAALIFKVDTAIDPRPKQGKTLTVTFSWQGAPAKVVEQNVTSVVEGLVSSVRDVARTESTSRFGSGSVKVELKPEADVSAVKFEIASLMRQMKSTLPEGASYPVVTGGEVVNESRDDKKTVTLLTYRIVDDLPTNVLREYVKNRLEPAFASIDEVTGVDVNGGTEKYLEVSYDPAMLARYGITSAEISEAVRGYIGEKGIIGEVDDEGGRMALWLDSDGTGTPLEHLAVRQSGPNGKTVYLNDIARCAYKYKEPNDYYRINGMNTVYVNVKAQAGTNLISLSDRVQRKVEEVERSLSIPVGLELTYDSAERQRSELGKLVSRSLLSLLILMALVLAVSRSVRYFSVVGITLAAALLISVIAYYLLDIRLHIFSLAGITVSLGLIIDAVIVMVDHYGRYRDRGAFFAILAALLTTIGSLVLIFFMPDYIQDDLHDFALIVMVNLTVALLVAYLFAPALVDALMKRSGRKRKRGSGGRRWSRLTMRLTRVYARSIMTGRRFRWLVTVLLVFAFGLPLFALPKDWEFPYRKELTVWLGGTLRMFADCLDSNTYSPKKEEMKLHIIAQMPLGGTATQLNEKVLALDEFLKTQEGIKRWTTNVGAWGATVEVEFTPEALKTSLPYNLENRVIGRVIDIGGADWATYGVSERGFSNSLNLSYRSSRIMVKGYNYERLVRIAETICDTLQRNPRVADIAVQTPGYENQEDELFVKYDREQMALYGIPAQKLHSALGDLLSTRRVGVIDDGVTVTDVMLRPESRETFDLWSLGNSYIRIDSADYRVGDFVMIGRREAKNVIEKRDQQYVLNVAFNVIGSYTYTSKYIEGVVDTFSRTLPVGFSCEVATYGWYQDTGEQYWLLIVVVLIIYMLCGILFESWTRPFVIILLIPVSFIGVFLTFRFTGIPFGTGGFASLVLLCGITVNAAIYILNEYDRLTRLYTGRRGVDIYVKAFSRKIVAVILTVVSTVAGLIPFLLDGPEEKFWYSFAVGTISGLTFSLLVLVLVMPLYMRLPTAAKLSTAKHAESTEKL</sequence>
<comment type="caution">
    <text evidence="1">The sequence shown here is derived from an EMBL/GenBank/DDBJ whole genome shotgun (WGS) entry which is preliminary data.</text>
</comment>
<protein>
    <submittedName>
        <fullName evidence="1">Efflux RND transporter permease subunit</fullName>
    </submittedName>
</protein>
<evidence type="ECO:0000313" key="2">
    <source>
        <dbReference type="Proteomes" id="UP000306319"/>
    </source>
</evidence>
<accession>A0AC61RN35</accession>
<dbReference type="Proteomes" id="UP000306319">
    <property type="component" value="Unassembled WGS sequence"/>
</dbReference>
<dbReference type="EMBL" id="SRYB01000003">
    <property type="protein sequence ID" value="TGY80205.1"/>
    <property type="molecule type" value="Genomic_DNA"/>
</dbReference>
<gene>
    <name evidence="1" type="ORF">E5331_02900</name>
</gene>